<feature type="non-terminal residue" evidence="3">
    <location>
        <position position="1"/>
    </location>
</feature>
<dbReference type="GO" id="GO:0015030">
    <property type="term" value="C:Cajal body"/>
    <property type="evidence" value="ECO:0007669"/>
    <property type="project" value="TreeGrafter"/>
</dbReference>
<dbReference type="InterPro" id="IPR029388">
    <property type="entry name" value="DUF4650"/>
</dbReference>
<evidence type="ECO:0000313" key="3">
    <source>
        <dbReference type="EMBL" id="NXA99686.1"/>
    </source>
</evidence>
<dbReference type="GO" id="GO:0030576">
    <property type="term" value="P:Cajal body organization"/>
    <property type="evidence" value="ECO:0007669"/>
    <property type="project" value="InterPro"/>
</dbReference>
<proteinExistence type="predicted"/>
<feature type="compositionally biased region" description="Basic and acidic residues" evidence="1">
    <location>
        <begin position="542"/>
        <end position="563"/>
    </location>
</feature>
<dbReference type="Pfam" id="PF15509">
    <property type="entry name" value="DUF4650"/>
    <property type="match status" value="1"/>
</dbReference>
<dbReference type="GO" id="GO:0016926">
    <property type="term" value="P:protein desumoylation"/>
    <property type="evidence" value="ECO:0007669"/>
    <property type="project" value="TreeGrafter"/>
</dbReference>
<evidence type="ECO:0000313" key="4">
    <source>
        <dbReference type="Proteomes" id="UP000517678"/>
    </source>
</evidence>
<dbReference type="Proteomes" id="UP000517678">
    <property type="component" value="Unassembled WGS sequence"/>
</dbReference>
<protein>
    <submittedName>
        <fullName evidence="3">USPL1 isopeptidase</fullName>
    </submittedName>
</protein>
<feature type="region of interest" description="Disordered" evidence="1">
    <location>
        <begin position="538"/>
        <end position="563"/>
    </location>
</feature>
<feature type="region of interest" description="Disordered" evidence="1">
    <location>
        <begin position="93"/>
        <end position="121"/>
    </location>
</feature>
<accession>A0A7K8AAF2</accession>
<dbReference type="GO" id="GO:0032183">
    <property type="term" value="F:SUMO binding"/>
    <property type="evidence" value="ECO:0007669"/>
    <property type="project" value="InterPro"/>
</dbReference>
<reference evidence="3 4" key="1">
    <citation type="submission" date="2019-09" db="EMBL/GenBank/DDBJ databases">
        <title>Bird 10,000 Genomes (B10K) Project - Family phase.</title>
        <authorList>
            <person name="Zhang G."/>
        </authorList>
    </citation>
    <scope>NUCLEOTIDE SEQUENCE [LARGE SCALE GENOMIC DNA]</scope>
    <source>
        <strain evidence="3">B10K-DU-029-38</strain>
        <tissue evidence="3">Muscle</tissue>
    </source>
</reference>
<dbReference type="Pfam" id="PF15499">
    <property type="entry name" value="Peptidase_C98"/>
    <property type="match status" value="1"/>
</dbReference>
<dbReference type="InterPro" id="IPR028890">
    <property type="entry name" value="Peptidase_C98"/>
</dbReference>
<keyword evidence="4" id="KW-1185">Reference proteome</keyword>
<feature type="region of interest" description="Disordered" evidence="1">
    <location>
        <begin position="660"/>
        <end position="693"/>
    </location>
</feature>
<dbReference type="PROSITE" id="PS50235">
    <property type="entry name" value="USP_3"/>
    <property type="match status" value="1"/>
</dbReference>
<sequence length="1096" mass="122364">MDTQKTTNGLQVIGEGTGIGKSTLHMVGYLGKNCNPVETTAHEYCPVCKEKGQTQGLRSYRLNFQESIFLCENPQCIYPLGYKPLNSIITSTGSENHQVPSTHKKRKLGDTSDFSAVESDPKKARTNSVLNVDHTINADSVVKCYQNSSCIPKASLCEVLQNDQQNPGNHVGSCLQKVDFETTTKTNNYQESPPKSSSPKTQLLPNSELLSTASEISLKEGKGSTNNRDFCLQWRNIHNLCWLDCILSALVHLETLKFALAEEYNNGKCLLQKLLTKYNQASILLNTCKRSKVKDVLPKAESHLNEIRNEMFTQLQPQLRRELGNMENPVFALQLLLQLDQQAEKLFLHSFSWKFECVRCGHKYQDRLKKTLTTFTNIIPDWHPLNAVHTGPCNNCGNTSQRRQMILEKVPSILTLHFVEGLPHNNLEKYSFQFEEDIYQITSVVQYQTDKKHFISWSLNPDGTWLECDDLKGPYCKRHKRFEVPPSEIHIVIWEKKASRVPEELNSHFQNKNIEDFPLNNVQSNSTVLHCGFDNTVGKTPAENHKEDSVRTPEKKQQRVAEDESIVHHGLENLADGDLVTLMLEEVLVDSEDKSLPNRRMVGNSLVDGWGTPQQQEPAFSLSTPYTGEFAGTSLAMNNKSMLYENSSICLPLEELNPVNITPPVPKKHDPDSSDSSPSRTDDRTNLANREHGLNSELLLNKKLLAVENTIQKSPDMKDESKTVVNSQVGSSSGANNSVQPSRKDRKGGFVGSWVKKLLSKNTSFMPSSASALKNERSCKTPSVQKISEVRLPIKGASNFGGFQSRGTKKTTETSKLLAPQSNNTHPLSNFKGFPQSTCLPTANHTTVVGPTWNKSGSMLGTSGKVTQFPSPVYNSGKAEESDSDKTKKLRLKLLKKLNAKKKKLASLDRLAVEQMKQEKPVSGDISTPLQTESQNESELLQSFLRELQYQIDVTGHESEFHANPVPGCTGHNNTDEILAELLSPTSTVTSLEASKSEDECMYMEMVHSSMATTVSDENTSVPQAAVTSEDHNYYSPVKDTHVELDAINKHSVKKLSFESPTRDDILEDLFSISAPSSMAGDIDLPHFDETLFETW</sequence>
<dbReference type="InterPro" id="IPR038765">
    <property type="entry name" value="Papain-like_cys_pep_sf"/>
</dbReference>
<evidence type="ECO:0000259" key="2">
    <source>
        <dbReference type="PROSITE" id="PS50235"/>
    </source>
</evidence>
<dbReference type="PANTHER" id="PTHR15294">
    <property type="entry name" value="RETINOVIN-RELATED"/>
    <property type="match status" value="1"/>
</dbReference>
<organism evidence="3 4">
    <name type="scientific">Cnemophilus loriae</name>
    <name type="common">Loria's bird-of-paradise</name>
    <dbReference type="NCBI Taxonomy" id="254448"/>
    <lineage>
        <taxon>Eukaryota</taxon>
        <taxon>Metazoa</taxon>
        <taxon>Chordata</taxon>
        <taxon>Craniata</taxon>
        <taxon>Vertebrata</taxon>
        <taxon>Euteleostomi</taxon>
        <taxon>Archelosauria</taxon>
        <taxon>Archosauria</taxon>
        <taxon>Dinosauria</taxon>
        <taxon>Saurischia</taxon>
        <taxon>Theropoda</taxon>
        <taxon>Coelurosauria</taxon>
        <taxon>Aves</taxon>
        <taxon>Neognathae</taxon>
        <taxon>Neoaves</taxon>
        <taxon>Telluraves</taxon>
        <taxon>Australaves</taxon>
        <taxon>Passeriformes</taxon>
        <taxon>Corvoidea</taxon>
        <taxon>Corvidae</taxon>
        <taxon>Cnemophilus</taxon>
    </lineage>
</organism>
<dbReference type="InterPro" id="IPR033505">
    <property type="entry name" value="USPL1"/>
</dbReference>
<feature type="non-terminal residue" evidence="3">
    <location>
        <position position="1096"/>
    </location>
</feature>
<evidence type="ECO:0000256" key="1">
    <source>
        <dbReference type="SAM" id="MobiDB-lite"/>
    </source>
</evidence>
<feature type="region of interest" description="Disordered" evidence="1">
    <location>
        <begin position="798"/>
        <end position="829"/>
    </location>
</feature>
<dbReference type="EMBL" id="VZTF01000414">
    <property type="protein sequence ID" value="NXA99686.1"/>
    <property type="molecule type" value="Genomic_DNA"/>
</dbReference>
<dbReference type="SUPFAM" id="SSF54001">
    <property type="entry name" value="Cysteine proteinases"/>
    <property type="match status" value="1"/>
</dbReference>
<feature type="domain" description="USP" evidence="2">
    <location>
        <begin position="232"/>
        <end position="497"/>
    </location>
</feature>
<feature type="compositionally biased region" description="Polar residues" evidence="1">
    <location>
        <begin position="723"/>
        <end position="741"/>
    </location>
</feature>
<feature type="compositionally biased region" description="Basic and acidic residues" evidence="1">
    <location>
        <begin position="680"/>
        <end position="693"/>
    </location>
</feature>
<dbReference type="InterPro" id="IPR028889">
    <property type="entry name" value="USP"/>
</dbReference>
<comment type="caution">
    <text evidence="3">The sequence shown here is derived from an EMBL/GenBank/DDBJ whole genome shotgun (WGS) entry which is preliminary data.</text>
</comment>
<name>A0A7K8AAF2_9CORV</name>
<gene>
    <name evidence="3" type="primary">Uspl1</name>
    <name evidence="3" type="ORF">CNELOR_R05281</name>
</gene>
<dbReference type="AlphaFoldDB" id="A0A7K8AAF2"/>
<feature type="region of interest" description="Disordered" evidence="1">
    <location>
        <begin position="712"/>
        <end position="748"/>
    </location>
</feature>
<dbReference type="PANTHER" id="PTHR15294:SF3">
    <property type="entry name" value="SUMO-SPECIFIC ISOPEPTIDASE USPL1"/>
    <property type="match status" value="1"/>
</dbReference>